<comment type="caution">
    <text evidence="1">The sequence shown here is derived from an EMBL/GenBank/DDBJ whole genome shotgun (WGS) entry which is preliminary data.</text>
</comment>
<dbReference type="OrthoDB" id="368507at2759"/>
<dbReference type="InterPro" id="IPR032157">
    <property type="entry name" value="PAC4"/>
</dbReference>
<keyword evidence="2" id="KW-1185">Reference proteome</keyword>
<gene>
    <name evidence="1" type="ORF">NliqN6_2370</name>
</gene>
<protein>
    <submittedName>
        <fullName evidence="1">Uncharacterized protein</fullName>
    </submittedName>
</protein>
<dbReference type="Pfam" id="PF16093">
    <property type="entry name" value="PAC4"/>
    <property type="match status" value="1"/>
</dbReference>
<dbReference type="GO" id="GO:0043248">
    <property type="term" value="P:proteasome assembly"/>
    <property type="evidence" value="ECO:0007669"/>
    <property type="project" value="InterPro"/>
</dbReference>
<accession>A0A8H3TS97</accession>
<reference evidence="1" key="1">
    <citation type="submission" date="2020-07" db="EMBL/GenBank/DDBJ databases">
        <title>Draft Genome Sequence of a Deep-Sea Yeast, Naganishia (Cryptococcus) liquefaciens strain N6.</title>
        <authorList>
            <person name="Han Y.W."/>
            <person name="Kajitani R."/>
            <person name="Morimoto H."/>
            <person name="Parhat M."/>
            <person name="Tsubouchi H."/>
            <person name="Bakenova O."/>
            <person name="Ogata M."/>
            <person name="Argunhan B."/>
            <person name="Aoki R."/>
            <person name="Kajiwara S."/>
            <person name="Itoh T."/>
            <person name="Iwasaki H."/>
        </authorList>
    </citation>
    <scope>NUCLEOTIDE SEQUENCE</scope>
    <source>
        <strain evidence="1">N6</strain>
    </source>
</reference>
<name>A0A8H3TS97_9TREE</name>
<organism evidence="1 2">
    <name type="scientific">Naganishia liquefaciens</name>
    <dbReference type="NCBI Taxonomy" id="104408"/>
    <lineage>
        <taxon>Eukaryota</taxon>
        <taxon>Fungi</taxon>
        <taxon>Dikarya</taxon>
        <taxon>Basidiomycota</taxon>
        <taxon>Agaricomycotina</taxon>
        <taxon>Tremellomycetes</taxon>
        <taxon>Filobasidiales</taxon>
        <taxon>Filobasidiaceae</taxon>
        <taxon>Naganishia</taxon>
    </lineage>
</organism>
<dbReference type="Proteomes" id="UP000620104">
    <property type="component" value="Unassembled WGS sequence"/>
</dbReference>
<evidence type="ECO:0000313" key="1">
    <source>
        <dbReference type="EMBL" id="GHJ85968.1"/>
    </source>
</evidence>
<dbReference type="EMBL" id="BLZA01000017">
    <property type="protein sequence ID" value="GHJ85968.1"/>
    <property type="molecule type" value="Genomic_DNA"/>
</dbReference>
<evidence type="ECO:0000313" key="2">
    <source>
        <dbReference type="Proteomes" id="UP000620104"/>
    </source>
</evidence>
<proteinExistence type="predicted"/>
<sequence length="243" mass="25714">MFTQSLAFASPLPSPFNKPLPGCSADPAQRADTVNQYVIQLTIPSSQAAPPSVETRIVRPRPVGRAKASIMVWAGIGHLKRSRSSRNGKEDDQVEMNAYERALAEELDEPNDAELGQQFEGSRKLGEDWACAIPTTLQGNPVASSTLMNGIEADASTGSARSGRSKGMAERLAKRFQIQMFLSLDIPPATSLLASLESTGGQSVTSLGPGGGLPGLDPLGDKLYLGLEKALGRVLEEALAGRV</sequence>
<dbReference type="AlphaFoldDB" id="A0A8H3TS97"/>